<dbReference type="HOGENOM" id="CLU_012358_3_0_5"/>
<evidence type="ECO:0000256" key="1">
    <source>
        <dbReference type="ARBA" id="ARBA00001947"/>
    </source>
</evidence>
<dbReference type="PANTHER" id="PTHR11271">
    <property type="entry name" value="GUANINE DEAMINASE"/>
    <property type="match status" value="1"/>
</dbReference>
<dbReference type="InterPro" id="IPR032466">
    <property type="entry name" value="Metal_Hydrolase"/>
</dbReference>
<dbReference type="OrthoDB" id="9796020at2"/>
<dbReference type="InterPro" id="IPR006680">
    <property type="entry name" value="Amidohydro-rel"/>
</dbReference>
<dbReference type="Gene3D" id="3.20.20.140">
    <property type="entry name" value="Metal-dependent hydrolases"/>
    <property type="match status" value="1"/>
</dbReference>
<dbReference type="AlphaFoldDB" id="Q11E16"/>
<dbReference type="SUPFAM" id="SSF51338">
    <property type="entry name" value="Composite domain of metallo-dependent hydrolases"/>
    <property type="match status" value="1"/>
</dbReference>
<dbReference type="PANTHER" id="PTHR11271:SF48">
    <property type="entry name" value="AMIDOHYDROLASE-RELATED DOMAIN-CONTAINING PROTEIN"/>
    <property type="match status" value="1"/>
</dbReference>
<sequence>MITIHTGSALLVNGWHQNVRLTLDAGKVAAVEIGVAPAADDERHEVILPAMANLHSHAFQRAMAGLAEVRGPASDSFWSWRTVMYRFALSMTPDHVEAVAAQLYMEMLEAGFSRVGEFHYLHHDKDGTPYANIAEMAERVGAASAETGIGLTLLPVFYAHSGFGGASPLESQRRFINSIDSFARLMEGCRNTISLLPGGTLGVAPHSLRAVTKEELDRTIPFAAGGPIHIHVAEQVREVEDCIAWSGARPVEWLLANAPVDERWCFIHATHMTADETQAMARRGAIAGLCPITEANLGDGIFPAAEFLAEGGRFGIGSDSNILLSLPEELRTLEYSQRLSRRARNVIAESGQSTGRRLFDEARQGGNVALGGSGGIGVGDAADIVALSINAVPYLSEDNLLDHWIFAGGVNVDSVWIAGRKRVEKGRHIQRDAIARRFRTAMSDLLENQP</sequence>
<protein>
    <submittedName>
        <fullName evidence="7">Formimidoylglutamate deiminase</fullName>
        <ecNumber evidence="7">3.5.3.13</ecNumber>
    </submittedName>
</protein>
<dbReference type="NCBIfam" id="NF006683">
    <property type="entry name" value="PRK09229.1-4"/>
    <property type="match status" value="1"/>
</dbReference>
<proteinExistence type="predicted"/>
<keyword evidence="2" id="KW-0479">Metal-binding</keyword>
<dbReference type="Gene3D" id="2.30.40.10">
    <property type="entry name" value="Urease, subunit C, domain 1"/>
    <property type="match status" value="1"/>
</dbReference>
<dbReference type="eggNOG" id="COG0402">
    <property type="taxonomic scope" value="Bacteria"/>
</dbReference>
<dbReference type="GO" id="GO:0019239">
    <property type="term" value="F:deaminase activity"/>
    <property type="evidence" value="ECO:0007669"/>
    <property type="project" value="TreeGrafter"/>
</dbReference>
<name>Q11E16_CHESB</name>
<evidence type="ECO:0000313" key="7">
    <source>
        <dbReference type="EMBL" id="ABG64359.1"/>
    </source>
</evidence>
<feature type="domain" description="Amidohydrolase-related" evidence="5">
    <location>
        <begin position="46"/>
        <end position="420"/>
    </location>
</feature>
<organism evidence="7">
    <name type="scientific">Chelativorans sp. (strain BNC1)</name>
    <dbReference type="NCBI Taxonomy" id="266779"/>
    <lineage>
        <taxon>Bacteria</taxon>
        <taxon>Pseudomonadati</taxon>
        <taxon>Pseudomonadota</taxon>
        <taxon>Alphaproteobacteria</taxon>
        <taxon>Hyphomicrobiales</taxon>
        <taxon>Phyllobacteriaceae</taxon>
        <taxon>Chelativorans</taxon>
    </lineage>
</organism>
<accession>Q11E16</accession>
<dbReference type="EMBL" id="CP000390">
    <property type="protein sequence ID" value="ABG64359.1"/>
    <property type="molecule type" value="Genomic_DNA"/>
</dbReference>
<dbReference type="NCBIfam" id="TIGR02022">
    <property type="entry name" value="hutF"/>
    <property type="match status" value="1"/>
</dbReference>
<dbReference type="EC" id="3.5.3.13" evidence="7"/>
<dbReference type="GO" id="GO:0046872">
    <property type="term" value="F:metal ion binding"/>
    <property type="evidence" value="ECO:0007669"/>
    <property type="project" value="UniProtKB-KW"/>
</dbReference>
<reference evidence="7" key="1">
    <citation type="submission" date="2006-06" db="EMBL/GenBank/DDBJ databases">
        <title>Complete sequence of chromosome of Chelativorans sp. BNC1.</title>
        <authorList>
            <consortium name="US DOE Joint Genome Institute"/>
            <person name="Copeland A."/>
            <person name="Lucas S."/>
            <person name="Lapidus A."/>
            <person name="Barry K."/>
            <person name="Detter J.C."/>
            <person name="Glavina del Rio T."/>
            <person name="Hammon N."/>
            <person name="Israni S."/>
            <person name="Dalin E."/>
            <person name="Tice H."/>
            <person name="Pitluck S."/>
            <person name="Chertkov O."/>
            <person name="Brettin T."/>
            <person name="Bruce D."/>
            <person name="Han C."/>
            <person name="Tapia R."/>
            <person name="Gilna P."/>
            <person name="Schmutz J."/>
            <person name="Larimer F."/>
            <person name="Land M."/>
            <person name="Hauser L."/>
            <person name="Kyrpides N."/>
            <person name="Mikhailova N."/>
            <person name="Richardson P."/>
        </authorList>
    </citation>
    <scope>NUCLEOTIDE SEQUENCE</scope>
    <source>
        <strain evidence="7">BNC1</strain>
    </source>
</reference>
<dbReference type="InterPro" id="IPR011059">
    <property type="entry name" value="Metal-dep_hydrolase_composite"/>
</dbReference>
<evidence type="ECO:0000259" key="5">
    <source>
        <dbReference type="Pfam" id="PF01979"/>
    </source>
</evidence>
<dbReference type="NCBIfam" id="NF006681">
    <property type="entry name" value="PRK09229.1-2"/>
    <property type="match status" value="1"/>
</dbReference>
<comment type="cofactor">
    <cofactor evidence="1">
        <name>Zn(2+)</name>
        <dbReference type="ChEBI" id="CHEBI:29105"/>
    </cofactor>
</comment>
<dbReference type="InterPro" id="IPR051607">
    <property type="entry name" value="Metallo-dep_hydrolases"/>
</dbReference>
<evidence type="ECO:0000259" key="6">
    <source>
        <dbReference type="Pfam" id="PF22429"/>
    </source>
</evidence>
<dbReference type="Pfam" id="PF01979">
    <property type="entry name" value="Amidohydro_1"/>
    <property type="match status" value="1"/>
</dbReference>
<feature type="domain" description="Formimidoylglutamate deiminase N-terminal" evidence="6">
    <location>
        <begin position="1"/>
        <end position="45"/>
    </location>
</feature>
<dbReference type="GO" id="GO:0050416">
    <property type="term" value="F:formimidoylglutamate deiminase activity"/>
    <property type="evidence" value="ECO:0007669"/>
    <property type="project" value="UniProtKB-EC"/>
</dbReference>
<evidence type="ECO:0000256" key="4">
    <source>
        <dbReference type="ARBA" id="ARBA00022833"/>
    </source>
</evidence>
<dbReference type="Pfam" id="PF22429">
    <property type="entry name" value="HutF_N"/>
    <property type="match status" value="1"/>
</dbReference>
<keyword evidence="4" id="KW-0862">Zinc</keyword>
<dbReference type="GO" id="GO:0005829">
    <property type="term" value="C:cytosol"/>
    <property type="evidence" value="ECO:0007669"/>
    <property type="project" value="TreeGrafter"/>
</dbReference>
<keyword evidence="3 7" id="KW-0378">Hydrolase</keyword>
<dbReference type="STRING" id="266779.Meso_2987"/>
<dbReference type="SUPFAM" id="SSF51556">
    <property type="entry name" value="Metallo-dependent hydrolases"/>
    <property type="match status" value="1"/>
</dbReference>
<evidence type="ECO:0000256" key="2">
    <source>
        <dbReference type="ARBA" id="ARBA00022723"/>
    </source>
</evidence>
<evidence type="ECO:0000256" key="3">
    <source>
        <dbReference type="ARBA" id="ARBA00022801"/>
    </source>
</evidence>
<dbReference type="InterPro" id="IPR055156">
    <property type="entry name" value="HutF-like_N"/>
</dbReference>
<dbReference type="KEGG" id="mes:Meso_2987"/>
<dbReference type="CDD" id="cd01313">
    <property type="entry name" value="Met_dep_hydrolase_E"/>
    <property type="match status" value="1"/>
</dbReference>
<dbReference type="InterPro" id="IPR010252">
    <property type="entry name" value="HutF"/>
</dbReference>
<dbReference type="NCBIfam" id="NF006684">
    <property type="entry name" value="PRK09229.1-5"/>
    <property type="match status" value="1"/>
</dbReference>
<gene>
    <name evidence="7" type="ordered locus">Meso_2987</name>
</gene>